<evidence type="ECO:0000313" key="2">
    <source>
        <dbReference type="Proteomes" id="UP001295740"/>
    </source>
</evidence>
<comment type="caution">
    <text evidence="1">The sequence shown here is derived from an EMBL/GenBank/DDBJ whole genome shotgun (WGS) entry which is preliminary data.</text>
</comment>
<sequence length="182" mass="19984">MSDTCRGRRVGPKYQADKQNLSQHGIDIVADGVETACLLDTCTTYKSQWLLDKPPGPIYENTPELLQPMLKAQLTVQHTTFVVSLRETLGSASGRARIDEDIDAISQSIGLEIMESSPGRDLRLGWPADATVRSVPALFGRNLRLLPVAIESPTRKNRSWSPVLEPSDSGVTVVKFPAPRQC</sequence>
<keyword evidence="2" id="KW-1185">Reference proteome</keyword>
<proteinExistence type="predicted"/>
<accession>A0AAI8VFD9</accession>
<organism evidence="1 2">
    <name type="scientific">Anthostomella pinea</name>
    <dbReference type="NCBI Taxonomy" id="933095"/>
    <lineage>
        <taxon>Eukaryota</taxon>
        <taxon>Fungi</taxon>
        <taxon>Dikarya</taxon>
        <taxon>Ascomycota</taxon>
        <taxon>Pezizomycotina</taxon>
        <taxon>Sordariomycetes</taxon>
        <taxon>Xylariomycetidae</taxon>
        <taxon>Xylariales</taxon>
        <taxon>Xylariaceae</taxon>
        <taxon>Anthostomella</taxon>
    </lineage>
</organism>
<dbReference type="EMBL" id="CAUWAG010000006">
    <property type="protein sequence ID" value="CAJ2503934.1"/>
    <property type="molecule type" value="Genomic_DNA"/>
</dbReference>
<evidence type="ECO:0000313" key="1">
    <source>
        <dbReference type="EMBL" id="CAJ2503934.1"/>
    </source>
</evidence>
<name>A0AAI8VFD9_9PEZI</name>
<reference evidence="1" key="1">
    <citation type="submission" date="2023-10" db="EMBL/GenBank/DDBJ databases">
        <authorList>
            <person name="Hackl T."/>
        </authorList>
    </citation>
    <scope>NUCLEOTIDE SEQUENCE</scope>
</reference>
<dbReference type="Proteomes" id="UP001295740">
    <property type="component" value="Unassembled WGS sequence"/>
</dbReference>
<gene>
    <name evidence="1" type="ORF">KHLLAP_LOCUS4402</name>
</gene>
<protein>
    <submittedName>
        <fullName evidence="1">Uu.00g113280.m01.CDS01</fullName>
    </submittedName>
</protein>
<dbReference type="AlphaFoldDB" id="A0AAI8VFD9"/>